<proteinExistence type="predicted"/>
<protein>
    <submittedName>
        <fullName evidence="3">Uncharacterized protein</fullName>
    </submittedName>
</protein>
<organism evidence="3 4">
    <name type="scientific">Mesorhizobium retamae</name>
    <dbReference type="NCBI Taxonomy" id="2912854"/>
    <lineage>
        <taxon>Bacteria</taxon>
        <taxon>Pseudomonadati</taxon>
        <taxon>Pseudomonadota</taxon>
        <taxon>Alphaproteobacteria</taxon>
        <taxon>Hyphomicrobiales</taxon>
        <taxon>Phyllobacteriaceae</taxon>
        <taxon>Mesorhizobium</taxon>
    </lineage>
</organism>
<keyword evidence="4" id="KW-1185">Reference proteome</keyword>
<evidence type="ECO:0000256" key="2">
    <source>
        <dbReference type="SAM" id="Phobius"/>
    </source>
</evidence>
<reference evidence="3 4" key="1">
    <citation type="submission" date="2022-02" db="EMBL/GenBank/DDBJ databases">
        <title>Draft genome sequence of Mezorhizobium retamae strain IRAMC:0171 isolated from Retama raetam nodules.</title>
        <authorList>
            <person name="Bengaied R."/>
            <person name="Sbissi I."/>
            <person name="Huber K."/>
            <person name="Ghodbane F."/>
            <person name="Nouioui I."/>
            <person name="Tarhouni M."/>
            <person name="Gtari M."/>
        </authorList>
    </citation>
    <scope>NUCLEOTIDE SEQUENCE [LARGE SCALE GENOMIC DNA]</scope>
    <source>
        <strain evidence="3 4">IRAMC:0171</strain>
    </source>
</reference>
<accession>A0ABS9QLT1</accession>
<keyword evidence="2" id="KW-0472">Membrane</keyword>
<keyword evidence="2" id="KW-0812">Transmembrane</keyword>
<name>A0ABS9QLT1_9HYPH</name>
<comment type="caution">
    <text evidence="3">The sequence shown here is derived from an EMBL/GenBank/DDBJ whole genome shotgun (WGS) entry which is preliminary data.</text>
</comment>
<evidence type="ECO:0000313" key="4">
    <source>
        <dbReference type="Proteomes" id="UP001201701"/>
    </source>
</evidence>
<evidence type="ECO:0000256" key="1">
    <source>
        <dbReference type="SAM" id="MobiDB-lite"/>
    </source>
</evidence>
<dbReference type="Proteomes" id="UP001201701">
    <property type="component" value="Unassembled WGS sequence"/>
</dbReference>
<keyword evidence="2" id="KW-1133">Transmembrane helix</keyword>
<evidence type="ECO:0000313" key="3">
    <source>
        <dbReference type="EMBL" id="MCG7508405.1"/>
    </source>
</evidence>
<sequence length="73" mass="7880">MRRWMELRALIVTAIVVIAVVVAFLTIDGSRDTAPVKRAQEQNSGANAPLERNASPGTVPQPDGSARLPENQQ</sequence>
<dbReference type="RefSeq" id="WP_239369916.1">
    <property type="nucleotide sequence ID" value="NZ_JAKREW010000041.1"/>
</dbReference>
<gene>
    <name evidence="3" type="ORF">L4923_25510</name>
</gene>
<feature type="region of interest" description="Disordered" evidence="1">
    <location>
        <begin position="32"/>
        <end position="73"/>
    </location>
</feature>
<feature type="transmembrane region" description="Helical" evidence="2">
    <location>
        <begin position="7"/>
        <end position="27"/>
    </location>
</feature>
<dbReference type="EMBL" id="JAKREW010000041">
    <property type="protein sequence ID" value="MCG7508405.1"/>
    <property type="molecule type" value="Genomic_DNA"/>
</dbReference>